<evidence type="ECO:0000256" key="8">
    <source>
        <dbReference type="ARBA" id="ARBA00023136"/>
    </source>
</evidence>
<dbReference type="SUPFAM" id="SSF53850">
    <property type="entry name" value="Periplasmic binding protein-like II"/>
    <property type="match status" value="1"/>
</dbReference>
<comment type="similarity">
    <text evidence="2">Belongs to the glutamate-gated ion channel (TC 1.A.10.1) family.</text>
</comment>
<dbReference type="CDD" id="cd13686">
    <property type="entry name" value="GluR_Plant"/>
    <property type="match status" value="1"/>
</dbReference>
<evidence type="ECO:0000313" key="16">
    <source>
        <dbReference type="RefSeq" id="XP_031385570.1"/>
    </source>
</evidence>
<evidence type="ECO:0000256" key="1">
    <source>
        <dbReference type="ARBA" id="ARBA00004141"/>
    </source>
</evidence>
<evidence type="ECO:0000256" key="4">
    <source>
        <dbReference type="ARBA" id="ARBA00022692"/>
    </source>
</evidence>
<evidence type="ECO:0000313" key="15">
    <source>
        <dbReference type="Proteomes" id="UP000515151"/>
    </source>
</evidence>
<evidence type="ECO:0000259" key="14">
    <source>
        <dbReference type="SMART" id="SM00079"/>
    </source>
</evidence>
<dbReference type="InterPro" id="IPR001320">
    <property type="entry name" value="Iontro_rcpt_C"/>
</dbReference>
<keyword evidence="3" id="KW-0813">Transport</keyword>
<dbReference type="Pfam" id="PF00078">
    <property type="entry name" value="RVT_1"/>
    <property type="match status" value="1"/>
</dbReference>
<keyword evidence="10" id="KW-0325">Glycoprotein</keyword>
<dbReference type="GeneID" id="116199381"/>
<evidence type="ECO:0000256" key="7">
    <source>
        <dbReference type="ARBA" id="ARBA00023065"/>
    </source>
</evidence>
<dbReference type="GO" id="GO:0015276">
    <property type="term" value="F:ligand-gated monoatomic ion channel activity"/>
    <property type="evidence" value="ECO:0007669"/>
    <property type="project" value="InterPro"/>
</dbReference>
<evidence type="ECO:0000256" key="5">
    <source>
        <dbReference type="ARBA" id="ARBA00022729"/>
    </source>
</evidence>
<dbReference type="PIRSF" id="PIRSF037090">
    <property type="entry name" value="Iontro_Glu-like_rcpt_pln"/>
    <property type="match status" value="1"/>
</dbReference>
<dbReference type="OrthoDB" id="5984008at2759"/>
<evidence type="ECO:0000256" key="11">
    <source>
        <dbReference type="ARBA" id="ARBA00023286"/>
    </source>
</evidence>
<dbReference type="RefSeq" id="XP_031385570.1">
    <property type="nucleotide sequence ID" value="XM_031529710.1"/>
</dbReference>
<dbReference type="SUPFAM" id="SSF53822">
    <property type="entry name" value="Periplasmic binding protein-like I"/>
    <property type="match status" value="1"/>
</dbReference>
<evidence type="ECO:0000256" key="3">
    <source>
        <dbReference type="ARBA" id="ARBA00022448"/>
    </source>
</evidence>
<dbReference type="Proteomes" id="UP000515151">
    <property type="component" value="Chromosome 3"/>
</dbReference>
<evidence type="ECO:0000256" key="13">
    <source>
        <dbReference type="SAM" id="Phobius"/>
    </source>
</evidence>
<dbReference type="Pfam" id="PF01094">
    <property type="entry name" value="ANF_receptor"/>
    <property type="match status" value="1"/>
</dbReference>
<reference evidence="16" key="2">
    <citation type="submission" date="2025-08" db="UniProtKB">
        <authorList>
            <consortium name="RefSeq"/>
        </authorList>
    </citation>
    <scope>IDENTIFICATION</scope>
    <source>
        <tissue evidence="16">Leaf</tissue>
    </source>
</reference>
<dbReference type="SMART" id="SM00079">
    <property type="entry name" value="PBPe"/>
    <property type="match status" value="1"/>
</dbReference>
<keyword evidence="12" id="KW-0407">Ion channel</keyword>
<evidence type="ECO:0000256" key="12">
    <source>
        <dbReference type="ARBA" id="ARBA00023303"/>
    </source>
</evidence>
<reference evidence="15" key="1">
    <citation type="journal article" date="2020" name="Plant Biotechnol. J.">
        <title>The pomegranate (Punica granatum L.) draft genome dissects genetic divergence between soft- and hard-seeded cultivars.</title>
        <authorList>
            <person name="Luo X."/>
            <person name="Li H."/>
            <person name="Wu Z."/>
            <person name="Yao W."/>
            <person name="Zhao P."/>
            <person name="Cao D."/>
            <person name="Yu H."/>
            <person name="Li K."/>
            <person name="Poudel K."/>
            <person name="Zhao D."/>
            <person name="Zhang F."/>
            <person name="Xia X."/>
            <person name="Chen L."/>
            <person name="Wang Q."/>
            <person name="Jing D."/>
            <person name="Cao S."/>
        </authorList>
    </citation>
    <scope>NUCLEOTIDE SEQUENCE [LARGE SCALE GENOMIC DNA]</scope>
    <source>
        <strain evidence="15">cv. Tunisia</strain>
    </source>
</reference>
<feature type="non-terminal residue" evidence="16">
    <location>
        <position position="1012"/>
    </location>
</feature>
<evidence type="ECO:0000256" key="6">
    <source>
        <dbReference type="ARBA" id="ARBA00022989"/>
    </source>
</evidence>
<sequence length="1012" mass="115025">MSCGKAREEEMVKVGVIINRNSSLGKVASTYVDLALSDFYDEHASHRMRLFLRYRALDLMENEEVYAIIGPEWSSQAKFIIDLGARARVPIILFLATRPSLCPDQNQHFILTAYDDSFQVQTIAAIVQAFGWREVVPVYEDTDYGSGLIPHIKGAFQEIDTRVPYRSVIHPSAQDINILNELAKLMNMQTRVFLVHMTASLGSWLFLHARKAGMLNDETVWIVTDRLTSLLDPVGHRVIESMQGVIGVRPHLPMSKQLIRFKKKYPTNELISGLHSSILSDRIECFLPDFISPVQGAFVKGRDIRDNIQLAHELVTDYKRKDVSPRCAIKADIMKAFDSVDWNFIITVLEVIGVPKQFLAWIRVCITGAHFAIEVLMKLLQIRDLPITLSALDKTEMYTAGVDHEVVRRMAGISGFKRGSLPVEFHLYLVGFQIRNRRTDGFGEEEDLLSWLQFRKGNNTLDPAAVWKIRSFGKAVFAEELNRAAKEYKERSSQAVFGGLSWHAHIYHIWRVRNECIFKEVAPQKERVVAGTRNLNLFALWAYYTVSALADAVEKAWNSSNSQSRKRPSPNARSVLDLSAIGISETEKIFSEIEEEVDCFWELGFFSARDERERKTKRKDFFVKDQRFSDEYEIPESIDLRDTSSWSPVMGYWTTKHGLRDNVLNNITKQEKRYSSFMHDLKPPTWPGGTQQLPLGWVIPAVKGKKMKIGVPVKDGFTELFKIEWDACTGVPTYSGFSYDVFQEVLRKLPFALPHEFKPFMNASRQSAGSYDDMLCQIKLHEVDVVVGDTTIVANQSDYVDFALPYSESGVAMLVEVKDDLRRNMWIFLKPLKWNLRLITGVAFVFTGLVVWVLKRCKNEDFNGSRSEQLGVPGEVCNSSMRIAAYTGLQFFDEIPFIKLFLAKYCDEFTMVGPIYKTDGFGFAFPMGSPLASYVSRAVLNVTQDKARMDAIERKNFLSQTSSCQDGTDQGTIISSDLSHSVYSFGGLFIITGVTSLFALLAELPFSNRHRF</sequence>
<dbReference type="AlphaFoldDB" id="A0A6P8CPL2"/>
<evidence type="ECO:0000256" key="9">
    <source>
        <dbReference type="ARBA" id="ARBA00023170"/>
    </source>
</evidence>
<dbReference type="FunFam" id="3.40.50.2300:FF:000081">
    <property type="entry name" value="Glutamate receptor"/>
    <property type="match status" value="1"/>
</dbReference>
<evidence type="ECO:0000256" key="10">
    <source>
        <dbReference type="ARBA" id="ARBA00023180"/>
    </source>
</evidence>
<feature type="transmembrane region" description="Helical" evidence="13">
    <location>
        <begin position="982"/>
        <end position="1002"/>
    </location>
</feature>
<dbReference type="InterPro" id="IPR017103">
    <property type="entry name" value="Iontropic_Glu_rcpt_pln"/>
</dbReference>
<keyword evidence="5" id="KW-0732">Signal</keyword>
<dbReference type="Gene3D" id="3.40.190.10">
    <property type="entry name" value="Periplasmic binding protein-like II"/>
    <property type="match status" value="1"/>
</dbReference>
<dbReference type="InterPro" id="IPR000477">
    <property type="entry name" value="RT_dom"/>
</dbReference>
<organism evidence="15 16">
    <name type="scientific">Punica granatum</name>
    <name type="common">Pomegranate</name>
    <dbReference type="NCBI Taxonomy" id="22663"/>
    <lineage>
        <taxon>Eukaryota</taxon>
        <taxon>Viridiplantae</taxon>
        <taxon>Streptophyta</taxon>
        <taxon>Embryophyta</taxon>
        <taxon>Tracheophyta</taxon>
        <taxon>Spermatophyta</taxon>
        <taxon>Magnoliopsida</taxon>
        <taxon>eudicotyledons</taxon>
        <taxon>Gunneridae</taxon>
        <taxon>Pentapetalae</taxon>
        <taxon>rosids</taxon>
        <taxon>malvids</taxon>
        <taxon>Myrtales</taxon>
        <taxon>Lythraceae</taxon>
        <taxon>Punica</taxon>
    </lineage>
</organism>
<proteinExistence type="inferred from homology"/>
<feature type="transmembrane region" description="Helical" evidence="13">
    <location>
        <begin position="834"/>
        <end position="854"/>
    </location>
</feature>
<name>A0A6P8CPL2_PUNGR</name>
<keyword evidence="8 13" id="KW-0472">Membrane</keyword>
<keyword evidence="15" id="KW-1185">Reference proteome</keyword>
<dbReference type="InterPro" id="IPR019594">
    <property type="entry name" value="Glu/Gly-bd"/>
</dbReference>
<dbReference type="PANTHER" id="PTHR34836">
    <property type="entry name" value="OS06G0188250 PROTEIN"/>
    <property type="match status" value="1"/>
</dbReference>
<dbReference type="Pfam" id="PF10613">
    <property type="entry name" value="Lig_chan-Glu_bd"/>
    <property type="match status" value="1"/>
</dbReference>
<dbReference type="InterPro" id="IPR028082">
    <property type="entry name" value="Peripla_BP_I"/>
</dbReference>
<protein>
    <submittedName>
        <fullName evidence="16">Glutamate receptor 2.5-like</fullName>
    </submittedName>
</protein>
<keyword evidence="11" id="KW-1071">Ligand-gated ion channel</keyword>
<keyword evidence="6 13" id="KW-1133">Transmembrane helix</keyword>
<keyword evidence="4 13" id="KW-0812">Transmembrane</keyword>
<gene>
    <name evidence="16" type="primary">LOC116199381</name>
</gene>
<keyword evidence="7" id="KW-0406">Ion transport</keyword>
<dbReference type="GO" id="GO:0016020">
    <property type="term" value="C:membrane"/>
    <property type="evidence" value="ECO:0007669"/>
    <property type="project" value="UniProtKB-SubCell"/>
</dbReference>
<dbReference type="InterPro" id="IPR015683">
    <property type="entry name" value="Ionotropic_Glu_rcpt"/>
</dbReference>
<comment type="subcellular location">
    <subcellularLocation>
        <location evidence="1">Membrane</location>
        <topology evidence="1">Multi-pass membrane protein</topology>
    </subcellularLocation>
</comment>
<accession>A0A6P8CPL2</accession>
<evidence type="ECO:0000256" key="2">
    <source>
        <dbReference type="ARBA" id="ARBA00008685"/>
    </source>
</evidence>
<dbReference type="InterPro" id="IPR001828">
    <property type="entry name" value="ANF_lig-bd_rcpt"/>
</dbReference>
<dbReference type="PANTHER" id="PTHR34836:SF7">
    <property type="entry name" value="RECEPTOR LIGAND BINDING REGION DOMAIN-CONTAINING PROTEIN"/>
    <property type="match status" value="1"/>
</dbReference>
<dbReference type="Gene3D" id="3.40.50.2300">
    <property type="match status" value="1"/>
</dbReference>
<keyword evidence="9" id="KW-0675">Receptor</keyword>
<feature type="domain" description="Ionotropic glutamate receptor C-terminal" evidence="14">
    <location>
        <begin position="708"/>
        <end position="959"/>
    </location>
</feature>